<dbReference type="InterPro" id="IPR036852">
    <property type="entry name" value="Peptidase_S8/S53_dom_sf"/>
</dbReference>
<comment type="similarity">
    <text evidence="1 5">Belongs to the peptidase S8 family.</text>
</comment>
<dbReference type="InterPro" id="IPR050131">
    <property type="entry name" value="Peptidase_S8_subtilisin-like"/>
</dbReference>
<feature type="active site" description="Charge relay system" evidence="5">
    <location>
        <position position="239"/>
    </location>
</feature>
<evidence type="ECO:0000256" key="3">
    <source>
        <dbReference type="ARBA" id="ARBA00022801"/>
    </source>
</evidence>
<dbReference type="PANTHER" id="PTHR43806:SF11">
    <property type="entry name" value="CEREVISIN-RELATED"/>
    <property type="match status" value="1"/>
</dbReference>
<dbReference type="AlphaFoldDB" id="A0A1B7KQR3"/>
<dbReference type="SUPFAM" id="SSF52743">
    <property type="entry name" value="Subtilisin-like"/>
    <property type="match status" value="1"/>
</dbReference>
<dbReference type="InterPro" id="IPR001119">
    <property type="entry name" value="SLH_dom"/>
</dbReference>
<evidence type="ECO:0000256" key="5">
    <source>
        <dbReference type="PROSITE-ProRule" id="PRU01240"/>
    </source>
</evidence>
<feature type="domain" description="SLH" evidence="6">
    <location>
        <begin position="648"/>
        <end position="705"/>
    </location>
</feature>
<feature type="domain" description="SLH" evidence="6">
    <location>
        <begin position="584"/>
        <end position="647"/>
    </location>
</feature>
<dbReference type="Gene3D" id="3.40.50.200">
    <property type="entry name" value="Peptidase S8/S53 domain"/>
    <property type="match status" value="1"/>
</dbReference>
<dbReference type="GO" id="GO:0004252">
    <property type="term" value="F:serine-type endopeptidase activity"/>
    <property type="evidence" value="ECO:0007669"/>
    <property type="project" value="UniProtKB-UniRule"/>
</dbReference>
<comment type="caution">
    <text evidence="7">The sequence shown here is derived from an EMBL/GenBank/DDBJ whole genome shotgun (WGS) entry which is preliminary data.</text>
</comment>
<gene>
    <name evidence="7" type="ORF">A7K69_09860</name>
</gene>
<keyword evidence="4 5" id="KW-0720">Serine protease</keyword>
<evidence type="ECO:0000313" key="8">
    <source>
        <dbReference type="Proteomes" id="UP000078290"/>
    </source>
</evidence>
<proteinExistence type="inferred from homology"/>
<keyword evidence="3 5" id="KW-0378">Hydrolase</keyword>
<dbReference type="PRINTS" id="PR00723">
    <property type="entry name" value="SUBTILISIN"/>
</dbReference>
<evidence type="ECO:0000256" key="1">
    <source>
        <dbReference type="ARBA" id="ARBA00011073"/>
    </source>
</evidence>
<dbReference type="PROSITE" id="PS51272">
    <property type="entry name" value="SLH"/>
    <property type="match status" value="3"/>
</dbReference>
<dbReference type="InterPro" id="IPR015500">
    <property type="entry name" value="Peptidase_S8_subtilisin-rel"/>
</dbReference>
<dbReference type="PROSITE" id="PS51892">
    <property type="entry name" value="SUBTILASE"/>
    <property type="match status" value="1"/>
</dbReference>
<evidence type="ECO:0000259" key="6">
    <source>
        <dbReference type="PROSITE" id="PS51272"/>
    </source>
</evidence>
<dbReference type="Pfam" id="PF00395">
    <property type="entry name" value="SLH"/>
    <property type="match status" value="3"/>
</dbReference>
<dbReference type="Proteomes" id="UP000078290">
    <property type="component" value="Unassembled WGS sequence"/>
</dbReference>
<feature type="active site" description="Charge relay system" evidence="5">
    <location>
        <position position="430"/>
    </location>
</feature>
<protein>
    <submittedName>
        <fullName evidence="7">Serine protease</fullName>
    </submittedName>
</protein>
<organism evidence="7 8">
    <name type="scientific">Parageobacillus thermoglucosidasius</name>
    <name type="common">Geobacillus thermoglucosidasius</name>
    <dbReference type="NCBI Taxonomy" id="1426"/>
    <lineage>
        <taxon>Bacteria</taxon>
        <taxon>Bacillati</taxon>
        <taxon>Bacillota</taxon>
        <taxon>Bacilli</taxon>
        <taxon>Bacillales</taxon>
        <taxon>Anoxybacillaceae</taxon>
        <taxon>Parageobacillus</taxon>
    </lineage>
</organism>
<dbReference type="EMBL" id="LXMA01000034">
    <property type="protein sequence ID" value="OAT72422.1"/>
    <property type="molecule type" value="Genomic_DNA"/>
</dbReference>
<evidence type="ECO:0000256" key="4">
    <source>
        <dbReference type="ARBA" id="ARBA00022825"/>
    </source>
</evidence>
<dbReference type="OrthoDB" id="9798386at2"/>
<dbReference type="RefSeq" id="WP_064552206.1">
    <property type="nucleotide sequence ID" value="NZ_LXMA01000034.1"/>
</dbReference>
<feature type="active site" description="Charge relay system" evidence="5">
    <location>
        <position position="273"/>
    </location>
</feature>
<sequence>MRNPLLFMLCLLIGLIFFFEKDVHGQSLSEWLVYFQSEKGYSLFMEKYGDRVKDQEKGKQWVVKALFTKEEIDEIQKLSIVSKVEPNYQKSLASSIFNDPFFSQQWGINKIDILSVAPEFHERNILLGKQIATSQGAMAYEGQPLHTLSFSILSEEEMKLSRLSVTVDHVEGLWTLKVMDENGNVLAQNSGNLSTLDVLLPKNKTYKALQIDIQTNRWEKLPVITNMTAVNHVLVAVIDTGAALHKDFCGNVLHSLGKDYVHPGRLALDDHGHGTHVTGIIAACANNHEGIVGTAGFAPVDVVPFKVLDREGTGGDFEIAKAVNDAVSMGADVINLSLAGKGKTLVLEQAVQNAIQHHVVVVAAAGNWGSSLQDVYPASYPGVIAVAAVDENNQIVPYSDYGWKLDISAPGENILSTYINNEYRTLSGTSMATPFVSSVAALLKATDPRLDDIQIRKRLFESAEDIQEKGYDIHSGYGVVQAAKAIHLPYSEAVDWLTIKSGQPISFSEQQLLGISKGLIGKDVYVFIDDQLVEKRNVEDRLLSFALPNVPSARNEKKLTVVGADHAGEVAAFDERWVNSTSSASASFSDVPPSFWAYEEIQTAYREKWINGFTDHTFRPNALLTRRHAVMMMNRLFQWRPQQIRSPFLDTPLTLAGAVPIYAAYGQRVVKGYDDGHFYPERFVTRAQMAVMLARALKLSENSFSGTPYAFKDMEGNFAYYAVQQLADKGIVTKQPYFRPNEFLTRAQFAAMLARTYQYMLNKK</sequence>
<dbReference type="InterPro" id="IPR022398">
    <property type="entry name" value="Peptidase_S8_His-AS"/>
</dbReference>
<accession>A0A1B7KQR3</accession>
<evidence type="ECO:0000313" key="7">
    <source>
        <dbReference type="EMBL" id="OAT72422.1"/>
    </source>
</evidence>
<dbReference type="InterPro" id="IPR000209">
    <property type="entry name" value="Peptidase_S8/S53_dom"/>
</dbReference>
<keyword evidence="2 5" id="KW-0645">Protease</keyword>
<feature type="domain" description="SLH" evidence="6">
    <location>
        <begin position="706"/>
        <end position="764"/>
    </location>
</feature>
<dbReference type="GO" id="GO:0006508">
    <property type="term" value="P:proteolysis"/>
    <property type="evidence" value="ECO:0007669"/>
    <property type="project" value="UniProtKB-KW"/>
</dbReference>
<name>A0A1B7KQR3_PARTM</name>
<evidence type="ECO:0000256" key="2">
    <source>
        <dbReference type="ARBA" id="ARBA00022670"/>
    </source>
</evidence>
<reference evidence="8" key="1">
    <citation type="submission" date="2016-05" db="EMBL/GenBank/DDBJ databases">
        <authorList>
            <person name="Wang W."/>
            <person name="Zhu L."/>
        </authorList>
    </citation>
    <scope>NUCLEOTIDE SEQUENCE [LARGE SCALE GENOMIC DNA]</scope>
    <source>
        <strain evidence="8">W-2</strain>
    </source>
</reference>
<dbReference type="PROSITE" id="PS00137">
    <property type="entry name" value="SUBTILASE_HIS"/>
    <property type="match status" value="1"/>
</dbReference>
<dbReference type="Pfam" id="PF00082">
    <property type="entry name" value="Peptidase_S8"/>
    <property type="match status" value="1"/>
</dbReference>
<dbReference type="PANTHER" id="PTHR43806">
    <property type="entry name" value="PEPTIDASE S8"/>
    <property type="match status" value="1"/>
</dbReference>